<protein>
    <recommendedName>
        <fullName evidence="5">SnoaL-like domain-containing protein</fullName>
    </recommendedName>
</protein>
<gene>
    <name evidence="3" type="ORF">E8A74_32240</name>
</gene>
<dbReference type="OrthoDB" id="9800684at2"/>
<evidence type="ECO:0008006" key="5">
    <source>
        <dbReference type="Google" id="ProtNLM"/>
    </source>
</evidence>
<dbReference type="InterPro" id="IPR037401">
    <property type="entry name" value="SnoaL-like"/>
</dbReference>
<reference evidence="3 4" key="1">
    <citation type="submission" date="2019-04" db="EMBL/GenBank/DDBJ databases">
        <authorList>
            <person name="Li Y."/>
            <person name="Wang J."/>
        </authorList>
    </citation>
    <scope>NUCLEOTIDE SEQUENCE [LARGE SCALE GENOMIC DNA]</scope>
    <source>
        <strain evidence="3 4">DSM 14668</strain>
    </source>
</reference>
<name>A0A4U1J1S4_9BACT</name>
<dbReference type="Gene3D" id="3.10.450.50">
    <property type="match status" value="1"/>
</dbReference>
<dbReference type="InterPro" id="IPR037217">
    <property type="entry name" value="Trp/Indoleamine_2_3_dOase-like"/>
</dbReference>
<dbReference type="InterPro" id="IPR009869">
    <property type="entry name" value="HSPRO1_N"/>
</dbReference>
<dbReference type="PANTHER" id="PTHR34795">
    <property type="entry name" value="NEMATODE RESISTANCE PROTEIN-LIKE HSPRO1"/>
    <property type="match status" value="1"/>
</dbReference>
<dbReference type="GO" id="GO:0046872">
    <property type="term" value="F:metal ion binding"/>
    <property type="evidence" value="ECO:0007669"/>
    <property type="project" value="InterPro"/>
</dbReference>
<dbReference type="Pfam" id="PF12680">
    <property type="entry name" value="SnoaL_2"/>
    <property type="match status" value="1"/>
</dbReference>
<dbReference type="InterPro" id="IPR032710">
    <property type="entry name" value="NTF2-like_dom_sf"/>
</dbReference>
<dbReference type="SUPFAM" id="SSF140959">
    <property type="entry name" value="Indolic compounds 2,3-dioxygenase-like"/>
    <property type="match status" value="1"/>
</dbReference>
<dbReference type="PANTHER" id="PTHR34795:SF1">
    <property type="entry name" value="NEMATODE RESISTANCE PROTEIN-LIKE HSPRO1"/>
    <property type="match status" value="1"/>
</dbReference>
<dbReference type="Proteomes" id="UP000309215">
    <property type="component" value="Unassembled WGS sequence"/>
</dbReference>
<dbReference type="InterPro" id="IPR038759">
    <property type="entry name" value="HSPRO1/HSPRO2"/>
</dbReference>
<sequence length="562" mass="62455">MAMHLRYVIVGVHSMDGRPYELYISLDDLAPLWSGTSGWENEAPLRAALVSLELVFLLIADTARDARAAAPRDERMSRLWSGAVAQIRLLGDVLASTPPPTTLPPGAPSRATNLHVLADLAHHTTKLGVPTRLVRQWADTYDATCADVPFLLGLEPAIDALRAAHGLPERRPRTDVPTLPYDAWAAPLAVAALFQRRTFNAEDRLFASTHQGVECWMFLTLRALAAAESAANLRDWLAGARSIQQAACIVSSLAEAILILETMVLSDYHPLRVRLRDASGAQSRQFASALAAARRLFQRLDADRAERGTSLLTIYRRPEIHRDEHAFFEALTTLENRLSLFLFNHYKLAVRVLGTESLGSLGVEVQTLVDHFVKPLYPDLDRARYRHSVITSFAHGNHAGRIISDLERAPADPPPAPPPAALDTSRMRAAVAAYFDAMRDMDLDRWVRLFATNGAIESPEGSRPFRGHHGLRVFFRNFMKVFERGVVVTERAVRIDAREGRAEVDWQLDVRHQGIPISYTGTERFSFSPAGEIVRVTVLDDPRDIARQMLSGAERVACPLEE</sequence>
<organism evidence="3 4">
    <name type="scientific">Polyangium fumosum</name>
    <dbReference type="NCBI Taxonomy" id="889272"/>
    <lineage>
        <taxon>Bacteria</taxon>
        <taxon>Pseudomonadati</taxon>
        <taxon>Myxococcota</taxon>
        <taxon>Polyangia</taxon>
        <taxon>Polyangiales</taxon>
        <taxon>Polyangiaceae</taxon>
        <taxon>Polyangium</taxon>
    </lineage>
</organism>
<evidence type="ECO:0000313" key="4">
    <source>
        <dbReference type="Proteomes" id="UP000309215"/>
    </source>
</evidence>
<dbReference type="Gene3D" id="1.20.58.480">
    <property type="match status" value="2"/>
</dbReference>
<dbReference type="EMBL" id="SSMQ01000042">
    <property type="protein sequence ID" value="TKD01038.1"/>
    <property type="molecule type" value="Genomic_DNA"/>
</dbReference>
<evidence type="ECO:0000259" key="1">
    <source>
        <dbReference type="Pfam" id="PF07231"/>
    </source>
</evidence>
<evidence type="ECO:0000259" key="2">
    <source>
        <dbReference type="Pfam" id="PF12680"/>
    </source>
</evidence>
<feature type="domain" description="SnoaL-like" evidence="2">
    <location>
        <begin position="431"/>
        <end position="536"/>
    </location>
</feature>
<keyword evidence="4" id="KW-1185">Reference proteome</keyword>
<accession>A0A4U1J1S4</accession>
<comment type="caution">
    <text evidence="3">The sequence shown here is derived from an EMBL/GenBank/DDBJ whole genome shotgun (WGS) entry which is preliminary data.</text>
</comment>
<dbReference type="GO" id="GO:0020037">
    <property type="term" value="F:heme binding"/>
    <property type="evidence" value="ECO:0007669"/>
    <property type="project" value="InterPro"/>
</dbReference>
<proteinExistence type="predicted"/>
<dbReference type="Pfam" id="PF07231">
    <property type="entry name" value="Hs1pro-1_N"/>
    <property type="match status" value="1"/>
</dbReference>
<feature type="domain" description="Nematode resistance protein-like HSPRO1 N-terminal" evidence="1">
    <location>
        <begin position="18"/>
        <end position="91"/>
    </location>
</feature>
<dbReference type="GO" id="GO:0006952">
    <property type="term" value="P:defense response"/>
    <property type="evidence" value="ECO:0007669"/>
    <property type="project" value="InterPro"/>
</dbReference>
<dbReference type="AlphaFoldDB" id="A0A4U1J1S4"/>
<dbReference type="GO" id="GO:0019441">
    <property type="term" value="P:L-tryptophan catabolic process to kynurenine"/>
    <property type="evidence" value="ECO:0007669"/>
    <property type="project" value="InterPro"/>
</dbReference>
<evidence type="ECO:0000313" key="3">
    <source>
        <dbReference type="EMBL" id="TKD01038.1"/>
    </source>
</evidence>
<dbReference type="SUPFAM" id="SSF54427">
    <property type="entry name" value="NTF2-like"/>
    <property type="match status" value="1"/>
</dbReference>